<dbReference type="SUPFAM" id="SSF53335">
    <property type="entry name" value="S-adenosyl-L-methionine-dependent methyltransferases"/>
    <property type="match status" value="1"/>
</dbReference>
<dbReference type="EMBL" id="CP002431">
    <property type="protein sequence ID" value="ADU61703.1"/>
    <property type="molecule type" value="Genomic_DNA"/>
</dbReference>
<dbReference type="InterPro" id="IPR029063">
    <property type="entry name" value="SAM-dependent_MTases_sf"/>
</dbReference>
<protein>
    <recommendedName>
        <fullName evidence="3">Class I SAM-dependent methyltransferase</fullName>
    </recommendedName>
</protein>
<dbReference type="AlphaFoldDB" id="E6VZI9"/>
<reference evidence="1 2" key="2">
    <citation type="journal article" date="2014" name="Genome Announc.">
        <title>Complete Genome Sequence of the Subsurface, Mesophilic Sulfate-Reducing Bacterium Desulfovibrio aespoeensis Aspo-2.</title>
        <authorList>
            <person name="Pedersen K."/>
            <person name="Bengtsson A."/>
            <person name="Edlund J."/>
            <person name="Rabe L."/>
            <person name="Hazen T."/>
            <person name="Chakraborty R."/>
            <person name="Goodwin L."/>
            <person name="Shapiro N."/>
        </authorList>
    </citation>
    <scope>NUCLEOTIDE SEQUENCE [LARGE SCALE GENOMIC DNA]</scope>
    <source>
        <strain evidence="2">ATCC 700646 / DSM 10631 / Aspo-2</strain>
    </source>
</reference>
<reference evidence="2" key="1">
    <citation type="submission" date="2010-12" db="EMBL/GenBank/DDBJ databases">
        <title>Complete sequence of Desulfovibrio aespoeensis Aspo-2.</title>
        <authorList>
            <consortium name="US DOE Joint Genome Institute"/>
            <person name="Lucas S."/>
            <person name="Copeland A."/>
            <person name="Lapidus A."/>
            <person name="Cheng J.-F."/>
            <person name="Goodwin L."/>
            <person name="Pitluck S."/>
            <person name="Chertkov O."/>
            <person name="Misra M."/>
            <person name="Detter J.C."/>
            <person name="Han C."/>
            <person name="Tapia R."/>
            <person name="Land M."/>
            <person name="Hauser L."/>
            <person name="Kyrpides N."/>
            <person name="Ivanova N."/>
            <person name="Ovchinnikova G."/>
            <person name="Pedersen K."/>
            <person name="Jagevall S."/>
            <person name="Hazen T."/>
            <person name="Woyke T."/>
        </authorList>
    </citation>
    <scope>NUCLEOTIDE SEQUENCE [LARGE SCALE GENOMIC DNA]</scope>
    <source>
        <strain evidence="2">ATCC 700646 / DSM 10631 / Aspo-2</strain>
    </source>
</reference>
<dbReference type="Pfam" id="PF13578">
    <property type="entry name" value="Methyltransf_24"/>
    <property type="match status" value="1"/>
</dbReference>
<accession>E6VZI9</accession>
<dbReference type="Proteomes" id="UP000002191">
    <property type="component" value="Chromosome"/>
</dbReference>
<name>E6VZI9_PSEA9</name>
<evidence type="ECO:0000313" key="2">
    <source>
        <dbReference type="Proteomes" id="UP000002191"/>
    </source>
</evidence>
<proteinExistence type="predicted"/>
<dbReference type="RefSeq" id="WP_013513635.1">
    <property type="nucleotide sequence ID" value="NC_014844.1"/>
</dbReference>
<dbReference type="Gene3D" id="3.40.50.150">
    <property type="entry name" value="Vaccinia Virus protein VP39"/>
    <property type="match status" value="1"/>
</dbReference>
<organism evidence="1 2">
    <name type="scientific">Pseudodesulfovibrio aespoeensis (strain ATCC 700646 / DSM 10631 / Aspo-2)</name>
    <name type="common">Desulfovibrio aespoeensis</name>
    <dbReference type="NCBI Taxonomy" id="643562"/>
    <lineage>
        <taxon>Bacteria</taxon>
        <taxon>Pseudomonadati</taxon>
        <taxon>Thermodesulfobacteriota</taxon>
        <taxon>Desulfovibrionia</taxon>
        <taxon>Desulfovibrionales</taxon>
        <taxon>Desulfovibrionaceae</taxon>
    </lineage>
</organism>
<evidence type="ECO:0000313" key="1">
    <source>
        <dbReference type="EMBL" id="ADU61703.1"/>
    </source>
</evidence>
<keyword evidence="2" id="KW-1185">Reference proteome</keyword>
<evidence type="ECO:0008006" key="3">
    <source>
        <dbReference type="Google" id="ProtNLM"/>
    </source>
</evidence>
<dbReference type="STRING" id="643562.Daes_0686"/>
<sequence>MNIEESYELYLRLREHMVMLLHAMDNPYPPHERTRHALEGSVKYSDCYTIQKLLEAQKPKRCLEIGSFLGFSTRWLLECGSAWDMHVTAVDPNIRHRVFDNPRWMVESMNARFLQGRLDIISGFFGAHGQWTSDYDTYLPNRSREWVSRLIATRQELDGGWEETFDCIYIDADHSYNAVVDGFRHALKLLAPGGSIIFHDAVSWPGVNRALREFRVEFDGLARVEILEGTGVFDHPKLAAEAIRHSDGIGYFKLRPGPVHAAQRAPLHTGTGASR</sequence>
<dbReference type="KEGG" id="das:Daes_0686"/>
<dbReference type="HOGENOM" id="CLU_1010928_0_0_7"/>
<dbReference type="OrthoDB" id="5458825at2"/>
<gene>
    <name evidence="1" type="ordered locus">Daes_0686</name>
</gene>